<evidence type="ECO:0000313" key="2">
    <source>
        <dbReference type="EMBL" id="KAK5542367.1"/>
    </source>
</evidence>
<sequence length="216" mass="23596">MGTKARSEAEMRSYACASSCIKAAMQVIWIVRQLHQRGYAVAPYWLTLFMTLFSAMTLVMFALSNEGGATVDEAWEAVNSAMWLFTELSSTSFIAERSSQRNRPYHQVKAVTSQSATRPLSLHLSLATRAATLRVATLGRSCQAGQTSCPILLQLASAIPQISWTPLDVKDLTAGKPAFPTNNVNTAIGNDNFCRDESMKTSDEATPTMQNDVSAF</sequence>
<dbReference type="AlphaFoldDB" id="A0AAV9QJJ4"/>
<keyword evidence="1" id="KW-1133">Transmembrane helix</keyword>
<name>A0AAV9QJJ4_9PEZI</name>
<dbReference type="EMBL" id="JAXLQG010000003">
    <property type="protein sequence ID" value="KAK5542367.1"/>
    <property type="molecule type" value="Genomic_DNA"/>
</dbReference>
<reference evidence="2 3" key="1">
    <citation type="submission" date="2023-06" db="EMBL/GenBank/DDBJ databases">
        <title>Black Yeasts Isolated from many extreme environments.</title>
        <authorList>
            <person name="Coleine C."/>
            <person name="Stajich J.E."/>
            <person name="Selbmann L."/>
        </authorList>
    </citation>
    <scope>NUCLEOTIDE SEQUENCE [LARGE SCALE GENOMIC DNA]</scope>
    <source>
        <strain evidence="2 3">CCFEE 5887</strain>
    </source>
</reference>
<accession>A0AAV9QJJ4</accession>
<keyword evidence="1" id="KW-0472">Membrane</keyword>
<comment type="caution">
    <text evidence="2">The sequence shown here is derived from an EMBL/GenBank/DDBJ whole genome shotgun (WGS) entry which is preliminary data.</text>
</comment>
<feature type="transmembrane region" description="Helical" evidence="1">
    <location>
        <begin position="43"/>
        <end position="63"/>
    </location>
</feature>
<keyword evidence="3" id="KW-1185">Reference proteome</keyword>
<keyword evidence="1" id="KW-0812">Transmembrane</keyword>
<dbReference type="Proteomes" id="UP001345827">
    <property type="component" value="Unassembled WGS sequence"/>
</dbReference>
<protein>
    <submittedName>
        <fullName evidence="2">Gypsy retrotransposon integrase-like protein 1</fullName>
    </submittedName>
</protein>
<organism evidence="2 3">
    <name type="scientific">Vermiconidia calcicola</name>
    <dbReference type="NCBI Taxonomy" id="1690605"/>
    <lineage>
        <taxon>Eukaryota</taxon>
        <taxon>Fungi</taxon>
        <taxon>Dikarya</taxon>
        <taxon>Ascomycota</taxon>
        <taxon>Pezizomycotina</taxon>
        <taxon>Dothideomycetes</taxon>
        <taxon>Dothideomycetidae</taxon>
        <taxon>Mycosphaerellales</taxon>
        <taxon>Extremaceae</taxon>
        <taxon>Vermiconidia</taxon>
    </lineage>
</organism>
<gene>
    <name evidence="2" type="primary">GIN1_3</name>
    <name evidence="2" type="ORF">LTR25_002252</name>
</gene>
<dbReference type="CDD" id="cd12148">
    <property type="entry name" value="fungal_TF_MHR"/>
    <property type="match status" value="1"/>
</dbReference>
<evidence type="ECO:0000313" key="3">
    <source>
        <dbReference type="Proteomes" id="UP001345827"/>
    </source>
</evidence>
<evidence type="ECO:0000256" key="1">
    <source>
        <dbReference type="SAM" id="Phobius"/>
    </source>
</evidence>
<proteinExistence type="predicted"/>